<gene>
    <name evidence="1" type="ORF">FSARC_3627</name>
</gene>
<keyword evidence="2" id="KW-1185">Reference proteome</keyword>
<accession>A0A8H4XC85</accession>
<organism evidence="1 2">
    <name type="scientific">Fusarium sarcochroum</name>
    <dbReference type="NCBI Taxonomy" id="1208366"/>
    <lineage>
        <taxon>Eukaryota</taxon>
        <taxon>Fungi</taxon>
        <taxon>Dikarya</taxon>
        <taxon>Ascomycota</taxon>
        <taxon>Pezizomycotina</taxon>
        <taxon>Sordariomycetes</taxon>
        <taxon>Hypocreomycetidae</taxon>
        <taxon>Hypocreales</taxon>
        <taxon>Nectriaceae</taxon>
        <taxon>Fusarium</taxon>
        <taxon>Fusarium lateritium species complex</taxon>
    </lineage>
</organism>
<evidence type="ECO:0000313" key="2">
    <source>
        <dbReference type="Proteomes" id="UP000622797"/>
    </source>
</evidence>
<reference evidence="1" key="1">
    <citation type="journal article" date="2020" name="BMC Genomics">
        <title>Correction to: Identification and distribution of gene clusters required for synthesis of sphingolipid metabolism inhibitors in diverse species of the filamentous fungus Fusarium.</title>
        <authorList>
            <person name="Kim H.S."/>
            <person name="Lohmar J.M."/>
            <person name="Busman M."/>
            <person name="Brown D.W."/>
            <person name="Naumann T.A."/>
            <person name="Divon H.H."/>
            <person name="Lysoe E."/>
            <person name="Uhlig S."/>
            <person name="Proctor R.H."/>
        </authorList>
    </citation>
    <scope>NUCLEOTIDE SEQUENCE</scope>
    <source>
        <strain evidence="1">NRRL 20472</strain>
    </source>
</reference>
<reference evidence="1" key="2">
    <citation type="submission" date="2020-05" db="EMBL/GenBank/DDBJ databases">
        <authorList>
            <person name="Kim H.-S."/>
            <person name="Proctor R.H."/>
            <person name="Brown D.W."/>
        </authorList>
    </citation>
    <scope>NUCLEOTIDE SEQUENCE</scope>
    <source>
        <strain evidence="1">NRRL 20472</strain>
    </source>
</reference>
<protein>
    <submittedName>
        <fullName evidence="1">Uncharacterized protein</fullName>
    </submittedName>
</protein>
<dbReference type="EMBL" id="JABEXW010000176">
    <property type="protein sequence ID" value="KAF4969065.1"/>
    <property type="molecule type" value="Genomic_DNA"/>
</dbReference>
<sequence>MWAPNLNIIQQDVDNILDEIQDQRTRRNLDSIYVPVNIVHSLQKANRRLGESISCDLDHAAVSDKLDKFLQVIEEKPISHFYRDEDEVKGWWTMIYRLFTHPKHHALVARSTDLLSLLQELHEPRERLWDETNHALQRGLDKIIHGSCYASVQLERHAREAKTFGWPTLELFQKAALSAYLLCQESRNDAQPLQDLLDLMGVEIAAVETIIRNVKSLLVDIEKNKAMPEIQIDTYEGELMLIGRATMEMLDGYFTLPRAT</sequence>
<dbReference type="Proteomes" id="UP000622797">
    <property type="component" value="Unassembled WGS sequence"/>
</dbReference>
<proteinExistence type="predicted"/>
<name>A0A8H4XC85_9HYPO</name>
<dbReference type="OrthoDB" id="5071657at2759"/>
<comment type="caution">
    <text evidence="1">The sequence shown here is derived from an EMBL/GenBank/DDBJ whole genome shotgun (WGS) entry which is preliminary data.</text>
</comment>
<dbReference type="AlphaFoldDB" id="A0A8H4XC85"/>
<evidence type="ECO:0000313" key="1">
    <source>
        <dbReference type="EMBL" id="KAF4969065.1"/>
    </source>
</evidence>